<feature type="chain" id="PRO_5041673689" evidence="11">
    <location>
        <begin position="28"/>
        <end position="595"/>
    </location>
</feature>
<dbReference type="FunFam" id="3.40.50.200:FF:000022">
    <property type="entry name" value="Extracellular protease"/>
    <property type="match status" value="1"/>
</dbReference>
<evidence type="ECO:0000256" key="7">
    <source>
        <dbReference type="ARBA" id="ARBA00022825"/>
    </source>
</evidence>
<dbReference type="InterPro" id="IPR034176">
    <property type="entry name" value="Peptidases_S8_13"/>
</dbReference>
<reference evidence="13" key="1">
    <citation type="journal article" date="2023" name="Int. J. Mol. Sci.">
        <title>Metagenomics Revealed a New Genus 'Candidatus Thiocaldithrix dubininis' gen. nov., sp. nov. and a New Species 'Candidatus Thiothrix putei' sp. nov. in the Family Thiotrichaceae, Some Members of Which Have Traits of Both Na+- and H+-Motive Energetics.</title>
        <authorList>
            <person name="Ravin N.V."/>
            <person name="Muntyan M.S."/>
            <person name="Smolyakov D.D."/>
            <person name="Rudenko T.S."/>
            <person name="Beletsky A.V."/>
            <person name="Mardanov A.V."/>
            <person name="Grabovich M.Y."/>
        </authorList>
    </citation>
    <scope>NUCLEOTIDE SEQUENCE</scope>
    <source>
        <strain evidence="13">GKL-01</strain>
    </source>
</reference>
<dbReference type="GO" id="GO:0006508">
    <property type="term" value="P:proteolysis"/>
    <property type="evidence" value="ECO:0007669"/>
    <property type="project" value="UniProtKB-KW"/>
</dbReference>
<organism evidence="13">
    <name type="scientific">Candidatus Thiocaldithrix dubininis</name>
    <dbReference type="NCBI Taxonomy" id="3080823"/>
    <lineage>
        <taxon>Bacteria</taxon>
        <taxon>Pseudomonadati</taxon>
        <taxon>Pseudomonadota</taxon>
        <taxon>Gammaproteobacteria</taxon>
        <taxon>Thiotrichales</taxon>
        <taxon>Thiotrichaceae</taxon>
        <taxon>Candidatus Thiocaldithrix</taxon>
    </lineage>
</organism>
<feature type="signal peptide" evidence="11">
    <location>
        <begin position="1"/>
        <end position="27"/>
    </location>
</feature>
<keyword evidence="6 10" id="KW-0378">Hydrolase</keyword>
<keyword evidence="4 10" id="KW-0645">Protease</keyword>
<dbReference type="CDD" id="cd07496">
    <property type="entry name" value="Peptidases_S8_13"/>
    <property type="match status" value="1"/>
</dbReference>
<evidence type="ECO:0000256" key="10">
    <source>
        <dbReference type="PROSITE-ProRule" id="PRU01240"/>
    </source>
</evidence>
<evidence type="ECO:0000256" key="8">
    <source>
        <dbReference type="ARBA" id="ARBA00023145"/>
    </source>
</evidence>
<sequence>MLNQPSVSILSLSIALALLTASSASFANLDKNEQVKSVASNTSGLTDQLIIRFKDTTSATAADAVLRKLQTEKGEKFRYARSTQQKADIFRFNKRKSKAEWDNLNVWLKQQPEVEYVEPDYVLNKMALPNDSYISYQWPLTDTNVGIRAEQAWATSTGLNTIVAVLDTGYLPHADLVANILPGYDMINDSFVGNDGNGRDADASDPGDYVLAGECNSTTGSNSSWHGTHVAGTIAAVANNATGVAGVAYNAKILPVRVLGKCGGYTSDIADGILWASGNSVTGVPANPTPARVINMSLGGANACSTTLQNAINAARSKNTVVIAAAGNSNLDASQFAPANCNGVVTVAATGRNGGKAYYSNFGSIVDIAAPGGSMSSSAYDGILSTLNAGTQAPISDNYAFYQGTSMATPHVSGTAALMLSANPALTPDQVESILKSTARPFPASCNGCGTGLMDANAAVQAALTVVTPPTDSYAALKATLTTNRNLWTSKAIKNYTYVLEKGSQKFKLTIRLGKVYSGVDLNTNRNLSKTALNTYGKTIEQLFAVIDTAITNKAASVNATYDVSLGYPSAINIDQNASVVGDESSYKAYSLVKN</sequence>
<dbReference type="GO" id="GO:0004252">
    <property type="term" value="F:serine-type endopeptidase activity"/>
    <property type="evidence" value="ECO:0007669"/>
    <property type="project" value="UniProtKB-UniRule"/>
</dbReference>
<evidence type="ECO:0000313" key="13">
    <source>
        <dbReference type="EMBL" id="WGZ91823.1"/>
    </source>
</evidence>
<dbReference type="InterPro" id="IPR000209">
    <property type="entry name" value="Peptidase_S8/S53_dom"/>
</dbReference>
<evidence type="ECO:0000256" key="6">
    <source>
        <dbReference type="ARBA" id="ARBA00022801"/>
    </source>
</evidence>
<evidence type="ECO:0000256" key="9">
    <source>
        <dbReference type="PIRSR" id="PIRSR615500-1"/>
    </source>
</evidence>
<keyword evidence="8" id="KW-0865">Zymogen</keyword>
<dbReference type="PROSITE" id="PS00138">
    <property type="entry name" value="SUBTILASE_SER"/>
    <property type="match status" value="1"/>
</dbReference>
<dbReference type="Gene3D" id="3.40.50.200">
    <property type="entry name" value="Peptidase S8/S53 domain"/>
    <property type="match status" value="1"/>
</dbReference>
<dbReference type="InterPro" id="IPR036852">
    <property type="entry name" value="Peptidase_S8/S53_dom_sf"/>
</dbReference>
<evidence type="ECO:0000256" key="3">
    <source>
        <dbReference type="ARBA" id="ARBA00022525"/>
    </source>
</evidence>
<dbReference type="KEGG" id="tdu:QJT80_04925"/>
<keyword evidence="5 11" id="KW-0732">Signal</keyword>
<feature type="domain" description="Peptidase S8/S53" evidence="12">
    <location>
        <begin position="160"/>
        <end position="452"/>
    </location>
</feature>
<dbReference type="InterPro" id="IPR023828">
    <property type="entry name" value="Peptidase_S8_Ser-AS"/>
</dbReference>
<dbReference type="Pfam" id="PF00082">
    <property type="entry name" value="Peptidase_S8"/>
    <property type="match status" value="1"/>
</dbReference>
<dbReference type="PANTHER" id="PTHR43806:SF11">
    <property type="entry name" value="CEREVISIN-RELATED"/>
    <property type="match status" value="1"/>
</dbReference>
<dbReference type="InterPro" id="IPR050131">
    <property type="entry name" value="Peptidase_S8_subtilisin-like"/>
</dbReference>
<dbReference type="PROSITE" id="PS51892">
    <property type="entry name" value="SUBTILASE"/>
    <property type="match status" value="1"/>
</dbReference>
<evidence type="ECO:0000256" key="11">
    <source>
        <dbReference type="SAM" id="SignalP"/>
    </source>
</evidence>
<comment type="subcellular location">
    <subcellularLocation>
        <location evidence="1">Secreted</location>
    </subcellularLocation>
</comment>
<proteinExistence type="inferred from homology"/>
<dbReference type="SUPFAM" id="SSF52743">
    <property type="entry name" value="Subtilisin-like"/>
    <property type="match status" value="1"/>
</dbReference>
<evidence type="ECO:0000256" key="5">
    <source>
        <dbReference type="ARBA" id="ARBA00022729"/>
    </source>
</evidence>
<comment type="similarity">
    <text evidence="2 10">Belongs to the peptidase S8 family.</text>
</comment>
<evidence type="ECO:0000256" key="2">
    <source>
        <dbReference type="ARBA" id="ARBA00011073"/>
    </source>
</evidence>
<dbReference type="InterPro" id="IPR046172">
    <property type="entry name" value="DUF6174"/>
</dbReference>
<reference evidence="13" key="2">
    <citation type="submission" date="2023-04" db="EMBL/GenBank/DDBJ databases">
        <authorList>
            <person name="Beletskiy A.V."/>
            <person name="Mardanov A.V."/>
            <person name="Ravin N.V."/>
        </authorList>
    </citation>
    <scope>NUCLEOTIDE SEQUENCE</scope>
    <source>
        <strain evidence="13">GKL-01</strain>
    </source>
</reference>
<dbReference type="GO" id="GO:0005576">
    <property type="term" value="C:extracellular region"/>
    <property type="evidence" value="ECO:0007669"/>
    <property type="project" value="UniProtKB-SubCell"/>
</dbReference>
<dbReference type="PRINTS" id="PR00723">
    <property type="entry name" value="SUBTILISIN"/>
</dbReference>
<keyword evidence="7 10" id="KW-0720">Serine protease</keyword>
<protein>
    <submittedName>
        <fullName evidence="13">S8 family serine peptidase</fullName>
    </submittedName>
</protein>
<dbReference type="InterPro" id="IPR015500">
    <property type="entry name" value="Peptidase_S8_subtilisin-rel"/>
</dbReference>
<dbReference type="InterPro" id="IPR022398">
    <property type="entry name" value="Peptidase_S8_His-AS"/>
</dbReference>
<evidence type="ECO:0000259" key="12">
    <source>
        <dbReference type="Pfam" id="PF00082"/>
    </source>
</evidence>
<feature type="active site" description="Charge relay system" evidence="9 10">
    <location>
        <position position="406"/>
    </location>
</feature>
<dbReference type="Pfam" id="PF19671">
    <property type="entry name" value="DUF6174"/>
    <property type="match status" value="1"/>
</dbReference>
<evidence type="ECO:0000256" key="4">
    <source>
        <dbReference type="ARBA" id="ARBA00022670"/>
    </source>
</evidence>
<dbReference type="PROSITE" id="PS00137">
    <property type="entry name" value="SUBTILASE_HIS"/>
    <property type="match status" value="1"/>
</dbReference>
<dbReference type="EMBL" id="CP124755">
    <property type="protein sequence ID" value="WGZ91823.1"/>
    <property type="molecule type" value="Genomic_DNA"/>
</dbReference>
<feature type="active site" description="Charge relay system" evidence="9 10">
    <location>
        <position position="226"/>
    </location>
</feature>
<name>A0AA95H9X3_9GAMM</name>
<evidence type="ECO:0000256" key="1">
    <source>
        <dbReference type="ARBA" id="ARBA00004613"/>
    </source>
</evidence>
<accession>A0AA95H9X3</accession>
<gene>
    <name evidence="13" type="ORF">QJT80_04925</name>
</gene>
<dbReference type="AlphaFoldDB" id="A0AA95H9X3"/>
<dbReference type="Proteomes" id="UP001300672">
    <property type="component" value="Chromosome"/>
</dbReference>
<feature type="active site" description="Charge relay system" evidence="9 10">
    <location>
        <position position="167"/>
    </location>
</feature>
<dbReference type="PANTHER" id="PTHR43806">
    <property type="entry name" value="PEPTIDASE S8"/>
    <property type="match status" value="1"/>
</dbReference>
<keyword evidence="3" id="KW-0964">Secreted</keyword>